<keyword evidence="1" id="KW-1133">Transmembrane helix</keyword>
<evidence type="ECO:0000256" key="1">
    <source>
        <dbReference type="SAM" id="Phobius"/>
    </source>
</evidence>
<keyword evidence="1" id="KW-0472">Membrane</keyword>
<protein>
    <submittedName>
        <fullName evidence="4">PAS domain-containing protein</fullName>
    </submittedName>
</protein>
<organism evidence="4 5">
    <name type="scientific">Chitinilyticum piscinae</name>
    <dbReference type="NCBI Taxonomy" id="2866724"/>
    <lineage>
        <taxon>Bacteria</taxon>
        <taxon>Pseudomonadati</taxon>
        <taxon>Pseudomonadota</taxon>
        <taxon>Betaproteobacteria</taxon>
        <taxon>Neisseriales</taxon>
        <taxon>Chitinibacteraceae</taxon>
        <taxon>Chitinilyticum</taxon>
    </lineage>
</organism>
<evidence type="ECO:0000313" key="4">
    <source>
        <dbReference type="EMBL" id="MBE9610341.1"/>
    </source>
</evidence>
<feature type="domain" description="PAS" evidence="2">
    <location>
        <begin position="338"/>
        <end position="367"/>
    </location>
</feature>
<dbReference type="InterPro" id="IPR035965">
    <property type="entry name" value="PAS-like_dom_sf"/>
</dbReference>
<dbReference type="SMART" id="SM00091">
    <property type="entry name" value="PAS"/>
    <property type="match status" value="2"/>
</dbReference>
<dbReference type="Pfam" id="PF08448">
    <property type="entry name" value="PAS_4"/>
    <property type="match status" value="1"/>
</dbReference>
<dbReference type="SUPFAM" id="SSF55785">
    <property type="entry name" value="PYP-like sensor domain (PAS domain)"/>
    <property type="match status" value="3"/>
</dbReference>
<name>A0A8J7FTM4_9NEIS</name>
<evidence type="ECO:0000259" key="2">
    <source>
        <dbReference type="PROSITE" id="PS50112"/>
    </source>
</evidence>
<dbReference type="RefSeq" id="WP_194116870.1">
    <property type="nucleotide sequence ID" value="NZ_JADFUA010000009.1"/>
</dbReference>
<dbReference type="PANTHER" id="PTHR44757:SF2">
    <property type="entry name" value="BIOFILM ARCHITECTURE MAINTENANCE PROTEIN MBAA"/>
    <property type="match status" value="1"/>
</dbReference>
<keyword evidence="5" id="KW-1185">Reference proteome</keyword>
<dbReference type="InterPro" id="IPR013656">
    <property type="entry name" value="PAS_4"/>
</dbReference>
<proteinExistence type="predicted"/>
<dbReference type="InterPro" id="IPR000700">
    <property type="entry name" value="PAS-assoc_C"/>
</dbReference>
<dbReference type="PROSITE" id="PS50113">
    <property type="entry name" value="PAC"/>
    <property type="match status" value="1"/>
</dbReference>
<comment type="caution">
    <text evidence="4">The sequence shown here is derived from an EMBL/GenBank/DDBJ whole genome shotgun (WGS) entry which is preliminary data.</text>
</comment>
<dbReference type="CDD" id="cd00130">
    <property type="entry name" value="PAS"/>
    <property type="match status" value="2"/>
</dbReference>
<reference evidence="4 5" key="1">
    <citation type="submission" date="2020-10" db="EMBL/GenBank/DDBJ databases">
        <title>The genome sequence of Chitinilyticum litopenaei 4Y14.</title>
        <authorList>
            <person name="Liu Y."/>
        </authorList>
    </citation>
    <scope>NUCLEOTIDE SEQUENCE [LARGE SCALE GENOMIC DNA]</scope>
    <source>
        <strain evidence="4 5">4Y14</strain>
    </source>
</reference>
<dbReference type="InterPro" id="IPR052155">
    <property type="entry name" value="Biofilm_reg_signaling"/>
</dbReference>
<sequence>MAERAPANTNSTAWFQRPSCQILAFGCLLLLISFALISTGHSLAGLTLLVAAAACNIAALHSERLRHQARHRHIPAAATTIARLPRPSQGELLGDIPDLLWLIEGSDRTITPLNRNRLEKHPDGAGDKDRLSNILPSRAARLYLEALIALQSDETPQRFEYQLGQDGEQSTYEARLVPLEGNRCLAVIRDISHIKAMEEALLHQQLFVHQIIDATPALVFVRDRHGRFLLVNRATQSTLGHELLVQSHMAWLDPDRPFATGDEEVLEQQRSVRLLDQWTLPNGQVHWFDVTKQPLLRDDETYILNIAIDITHLKAAESALASGDSLLHAMADALPHPFLLVEDGVVEFANYAACDLLGLTPTELIGEPLDQLASNAAALQQAETTSANTLERANAPAIPCAIHPVSRSSRPAHLIVLGS</sequence>
<dbReference type="PROSITE" id="PS50112">
    <property type="entry name" value="PAS"/>
    <property type="match status" value="1"/>
</dbReference>
<dbReference type="InterPro" id="IPR000014">
    <property type="entry name" value="PAS"/>
</dbReference>
<dbReference type="Gene3D" id="3.30.450.20">
    <property type="entry name" value="PAS domain"/>
    <property type="match status" value="2"/>
</dbReference>
<dbReference type="Pfam" id="PF13426">
    <property type="entry name" value="PAS_9"/>
    <property type="match status" value="1"/>
</dbReference>
<accession>A0A8J7FTM4</accession>
<dbReference type="PANTHER" id="PTHR44757">
    <property type="entry name" value="DIGUANYLATE CYCLASE DGCP"/>
    <property type="match status" value="1"/>
</dbReference>
<keyword evidence="1" id="KW-0812">Transmembrane</keyword>
<feature type="domain" description="PAC" evidence="3">
    <location>
        <begin position="268"/>
        <end position="322"/>
    </location>
</feature>
<dbReference type="EMBL" id="JADFUA010000009">
    <property type="protein sequence ID" value="MBE9610341.1"/>
    <property type="molecule type" value="Genomic_DNA"/>
</dbReference>
<evidence type="ECO:0000259" key="3">
    <source>
        <dbReference type="PROSITE" id="PS50113"/>
    </source>
</evidence>
<dbReference type="Proteomes" id="UP000604481">
    <property type="component" value="Unassembled WGS sequence"/>
</dbReference>
<dbReference type="NCBIfam" id="TIGR00229">
    <property type="entry name" value="sensory_box"/>
    <property type="match status" value="1"/>
</dbReference>
<gene>
    <name evidence="4" type="ORF">INR99_13430</name>
</gene>
<feature type="transmembrane region" description="Helical" evidence="1">
    <location>
        <begin position="20"/>
        <end position="37"/>
    </location>
</feature>
<dbReference type="AlphaFoldDB" id="A0A8J7FTM4"/>
<evidence type="ECO:0000313" key="5">
    <source>
        <dbReference type="Proteomes" id="UP000604481"/>
    </source>
</evidence>